<dbReference type="SUPFAM" id="SSF54523">
    <property type="entry name" value="Pili subunits"/>
    <property type="match status" value="1"/>
</dbReference>
<keyword evidence="3 6" id="KW-0812">Transmembrane</keyword>
<dbReference type="AlphaFoldDB" id="A0A1G1VCU1"/>
<evidence type="ECO:0000256" key="3">
    <source>
        <dbReference type="ARBA" id="ARBA00022692"/>
    </source>
</evidence>
<comment type="subcellular location">
    <subcellularLocation>
        <location evidence="1">Membrane</location>
        <topology evidence="1">Single-pass membrane protein</topology>
    </subcellularLocation>
</comment>
<organism evidence="7 8">
    <name type="scientific">Candidatus Blackburnbacteria bacterium RIFCSPLOWO2_01_FULL_40_20</name>
    <dbReference type="NCBI Taxonomy" id="1797519"/>
    <lineage>
        <taxon>Bacteria</taxon>
        <taxon>Candidatus Blackburniibacteriota</taxon>
    </lineage>
</organism>
<protein>
    <recommendedName>
        <fullName evidence="9">Type II secretion system protein GspG C-terminal domain-containing protein</fullName>
    </recommendedName>
</protein>
<proteinExistence type="predicted"/>
<keyword evidence="2" id="KW-0488">Methylation</keyword>
<name>A0A1G1VCU1_9BACT</name>
<gene>
    <name evidence="7" type="ORF">A3A77_03225</name>
</gene>
<evidence type="ECO:0000256" key="2">
    <source>
        <dbReference type="ARBA" id="ARBA00022481"/>
    </source>
</evidence>
<keyword evidence="4 6" id="KW-1133">Transmembrane helix</keyword>
<evidence type="ECO:0000256" key="4">
    <source>
        <dbReference type="ARBA" id="ARBA00022989"/>
    </source>
</evidence>
<dbReference type="Pfam" id="PF07963">
    <property type="entry name" value="N_methyl"/>
    <property type="match status" value="1"/>
</dbReference>
<dbReference type="PROSITE" id="PS00409">
    <property type="entry name" value="PROKAR_NTER_METHYL"/>
    <property type="match status" value="1"/>
</dbReference>
<evidence type="ECO:0008006" key="9">
    <source>
        <dbReference type="Google" id="ProtNLM"/>
    </source>
</evidence>
<accession>A0A1G1VCU1</accession>
<evidence type="ECO:0000256" key="5">
    <source>
        <dbReference type="ARBA" id="ARBA00023136"/>
    </source>
</evidence>
<evidence type="ECO:0000313" key="7">
    <source>
        <dbReference type="EMBL" id="OGY13151.1"/>
    </source>
</evidence>
<keyword evidence="5 6" id="KW-0472">Membrane</keyword>
<evidence type="ECO:0000313" key="8">
    <source>
        <dbReference type="Proteomes" id="UP000178659"/>
    </source>
</evidence>
<reference evidence="7 8" key="1">
    <citation type="journal article" date="2016" name="Nat. Commun.">
        <title>Thousands of microbial genomes shed light on interconnected biogeochemical processes in an aquifer system.</title>
        <authorList>
            <person name="Anantharaman K."/>
            <person name="Brown C.T."/>
            <person name="Hug L.A."/>
            <person name="Sharon I."/>
            <person name="Castelle C.J."/>
            <person name="Probst A.J."/>
            <person name="Thomas B.C."/>
            <person name="Singh A."/>
            <person name="Wilkins M.J."/>
            <person name="Karaoz U."/>
            <person name="Brodie E.L."/>
            <person name="Williams K.H."/>
            <person name="Hubbard S.S."/>
            <person name="Banfield J.F."/>
        </authorList>
    </citation>
    <scope>NUCLEOTIDE SEQUENCE [LARGE SCALE GENOMIC DNA]</scope>
</reference>
<dbReference type="PANTHER" id="PTHR30093">
    <property type="entry name" value="GENERAL SECRETION PATHWAY PROTEIN G"/>
    <property type="match status" value="1"/>
</dbReference>
<dbReference type="NCBIfam" id="TIGR02532">
    <property type="entry name" value="IV_pilin_GFxxxE"/>
    <property type="match status" value="1"/>
</dbReference>
<evidence type="ECO:0000256" key="1">
    <source>
        <dbReference type="ARBA" id="ARBA00004167"/>
    </source>
</evidence>
<dbReference type="InterPro" id="IPR045584">
    <property type="entry name" value="Pilin-like"/>
</dbReference>
<dbReference type="GO" id="GO:0016020">
    <property type="term" value="C:membrane"/>
    <property type="evidence" value="ECO:0007669"/>
    <property type="project" value="UniProtKB-SubCell"/>
</dbReference>
<dbReference type="InterPro" id="IPR012902">
    <property type="entry name" value="N_methyl_site"/>
</dbReference>
<feature type="transmembrane region" description="Helical" evidence="6">
    <location>
        <begin position="21"/>
        <end position="39"/>
    </location>
</feature>
<dbReference type="Proteomes" id="UP000178659">
    <property type="component" value="Unassembled WGS sequence"/>
</dbReference>
<dbReference type="EMBL" id="MHCC01000019">
    <property type="protein sequence ID" value="OGY13151.1"/>
    <property type="molecule type" value="Genomic_DNA"/>
</dbReference>
<evidence type="ECO:0000256" key="6">
    <source>
        <dbReference type="SAM" id="Phobius"/>
    </source>
</evidence>
<comment type="caution">
    <text evidence="7">The sequence shown here is derived from an EMBL/GenBank/DDBJ whole genome shotgun (WGS) entry which is preliminary data.</text>
</comment>
<dbReference type="PANTHER" id="PTHR30093:SF44">
    <property type="entry name" value="TYPE II SECRETION SYSTEM CORE PROTEIN G"/>
    <property type="match status" value="1"/>
</dbReference>
<sequence length="195" mass="20456">MLKLSTLKSSKSSKGFTLIELLVVIGIIGTLGAVALVAINPAEAQRKARDTQRIKDMATLQSVVEQYLNDNRGDIVMTNQNSSGVTTTVSSCGTTGWLSAALGTSVSLCPYVNVVPVDPVNRSTIVTNSLGSAASKDAYYYFRTGTGTTAGAYKICTYLESAANKDKLVNDGESSGNLIGINVLSVFTSDSIICP</sequence>
<dbReference type="Gene3D" id="3.30.700.10">
    <property type="entry name" value="Glycoprotein, Type 4 Pilin"/>
    <property type="match status" value="1"/>
</dbReference>